<dbReference type="GO" id="GO:0003677">
    <property type="term" value="F:DNA binding"/>
    <property type="evidence" value="ECO:0007669"/>
    <property type="project" value="UniProtKB-KW"/>
</dbReference>
<comment type="caution">
    <text evidence="1">The sequence shown here is derived from an EMBL/GenBank/DDBJ whole genome shotgun (WGS) entry which is preliminary data.</text>
</comment>
<keyword evidence="2" id="KW-1185">Reference proteome</keyword>
<dbReference type="PANTHER" id="PTHR33677:SF5">
    <property type="entry name" value="TRANSCRIPTIONAL REPRESSOR FRMR"/>
    <property type="match status" value="1"/>
</dbReference>
<name>A0ABS4H019_9BACL</name>
<dbReference type="RefSeq" id="WP_209845505.1">
    <property type="nucleotide sequence ID" value="NZ_CBCRVE010000001.1"/>
</dbReference>
<protein>
    <submittedName>
        <fullName evidence="1">DNA-binding FrmR family transcriptional regulator</fullName>
    </submittedName>
</protein>
<dbReference type="Gene3D" id="1.20.58.1000">
    <property type="entry name" value="Metal-sensitive repressor, helix protomer"/>
    <property type="match status" value="1"/>
</dbReference>
<dbReference type="EMBL" id="JAGGKP010000001">
    <property type="protein sequence ID" value="MBP1935869.1"/>
    <property type="molecule type" value="Genomic_DNA"/>
</dbReference>
<evidence type="ECO:0000313" key="1">
    <source>
        <dbReference type="EMBL" id="MBP1935869.1"/>
    </source>
</evidence>
<keyword evidence="1" id="KW-0238">DNA-binding</keyword>
<dbReference type="InterPro" id="IPR038390">
    <property type="entry name" value="Metal_Tscrpt_repr_sf"/>
</dbReference>
<dbReference type="Pfam" id="PF02583">
    <property type="entry name" value="Trns_repr_metal"/>
    <property type="match status" value="1"/>
</dbReference>
<dbReference type="PANTHER" id="PTHR33677">
    <property type="entry name" value="TRANSCRIPTIONAL REPRESSOR FRMR-RELATED"/>
    <property type="match status" value="1"/>
</dbReference>
<organism evidence="1 2">
    <name type="scientific">Paenibacillus sediminis</name>
    <dbReference type="NCBI Taxonomy" id="664909"/>
    <lineage>
        <taxon>Bacteria</taxon>
        <taxon>Bacillati</taxon>
        <taxon>Bacillota</taxon>
        <taxon>Bacilli</taxon>
        <taxon>Bacillales</taxon>
        <taxon>Paenibacillaceae</taxon>
        <taxon>Paenibacillus</taxon>
    </lineage>
</organism>
<dbReference type="InterPro" id="IPR003735">
    <property type="entry name" value="Metal_Tscrpt_repr"/>
</dbReference>
<gene>
    <name evidence="1" type="ORF">J2Z20_000730</name>
</gene>
<evidence type="ECO:0000313" key="2">
    <source>
        <dbReference type="Proteomes" id="UP001519273"/>
    </source>
</evidence>
<dbReference type="CDD" id="cd10155">
    <property type="entry name" value="BsYrkD-like_DUF156"/>
    <property type="match status" value="1"/>
</dbReference>
<sequence>MQYDDALKNRLKRVEGQIRGILSMMEQEKDCREIVTQLTAVRTAVDRALGIVVGTNLAECVREELQQGGDASGVIQEAIDMLVKSR</sequence>
<reference evidence="1 2" key="1">
    <citation type="submission" date="2021-03" db="EMBL/GenBank/DDBJ databases">
        <title>Genomic Encyclopedia of Type Strains, Phase IV (KMG-IV): sequencing the most valuable type-strain genomes for metagenomic binning, comparative biology and taxonomic classification.</title>
        <authorList>
            <person name="Goeker M."/>
        </authorList>
    </citation>
    <scope>NUCLEOTIDE SEQUENCE [LARGE SCALE GENOMIC DNA]</scope>
    <source>
        <strain evidence="1 2">DSM 23491</strain>
    </source>
</reference>
<dbReference type="Proteomes" id="UP001519273">
    <property type="component" value="Unassembled WGS sequence"/>
</dbReference>
<accession>A0ABS4H019</accession>
<proteinExistence type="predicted"/>